<proteinExistence type="predicted"/>
<keyword evidence="6 9" id="KW-0443">Lipid metabolism</keyword>
<dbReference type="InterPro" id="IPR050709">
    <property type="entry name" value="Biotin_Carboxyl_Carrier/Decarb"/>
</dbReference>
<protein>
    <recommendedName>
        <fullName evidence="3 9">Biotin carboxyl carrier protein of acetyl-CoA carboxylase</fullName>
    </recommendedName>
</protein>
<dbReference type="CDD" id="cd06850">
    <property type="entry name" value="biotinyl_domain"/>
    <property type="match status" value="1"/>
</dbReference>
<dbReference type="OrthoDB" id="9811735at2"/>
<dbReference type="PRINTS" id="PR01071">
    <property type="entry name" value="ACOABIOTINCC"/>
</dbReference>
<comment type="pathway">
    <text evidence="2 9">Lipid metabolism; fatty acid biosynthesis.</text>
</comment>
<evidence type="ECO:0000313" key="13">
    <source>
        <dbReference type="Proteomes" id="UP000289708"/>
    </source>
</evidence>
<keyword evidence="7 9" id="KW-0275">Fatty acid biosynthesis</keyword>
<evidence type="ECO:0000256" key="3">
    <source>
        <dbReference type="ARBA" id="ARBA00017562"/>
    </source>
</evidence>
<comment type="function">
    <text evidence="1 9">This protein is a component of the acetyl coenzyme A carboxylase complex; first, biotin carboxylase catalyzes the carboxylation of the carrier protein and then the transcarboxylase transfers the carboxyl group to form malonyl-CoA.</text>
</comment>
<evidence type="ECO:0000256" key="5">
    <source>
        <dbReference type="ARBA" id="ARBA00022832"/>
    </source>
</evidence>
<comment type="caution">
    <text evidence="12">The sequence shown here is derived from an EMBL/GenBank/DDBJ whole genome shotgun (WGS) entry which is preliminary data.</text>
</comment>
<gene>
    <name evidence="12" type="primary">accB</name>
    <name evidence="12" type="ORF">EK403_13185</name>
</gene>
<evidence type="ECO:0000256" key="6">
    <source>
        <dbReference type="ARBA" id="ARBA00023098"/>
    </source>
</evidence>
<dbReference type="GO" id="GO:0003989">
    <property type="term" value="F:acetyl-CoA carboxylase activity"/>
    <property type="evidence" value="ECO:0007669"/>
    <property type="project" value="InterPro"/>
</dbReference>
<name>A0A4Q0MH31_9HYPH</name>
<reference evidence="12 13" key="1">
    <citation type="submission" date="2018-12" db="EMBL/GenBank/DDBJ databases">
        <title>bacterium Hansschlegelia zhihuaiae S113.</title>
        <authorList>
            <person name="He J."/>
        </authorList>
    </citation>
    <scope>NUCLEOTIDE SEQUENCE [LARGE SCALE GENOMIC DNA]</scope>
    <source>
        <strain evidence="12 13">S 113</strain>
    </source>
</reference>
<evidence type="ECO:0000256" key="8">
    <source>
        <dbReference type="ARBA" id="ARBA00023267"/>
    </source>
</evidence>
<feature type="compositionally biased region" description="Low complexity" evidence="10">
    <location>
        <begin position="45"/>
        <end position="67"/>
    </location>
</feature>
<dbReference type="InterPro" id="IPR011053">
    <property type="entry name" value="Single_hybrid_motif"/>
</dbReference>
<evidence type="ECO:0000313" key="12">
    <source>
        <dbReference type="EMBL" id="RXF72788.1"/>
    </source>
</evidence>
<dbReference type="GO" id="GO:0006633">
    <property type="term" value="P:fatty acid biosynthetic process"/>
    <property type="evidence" value="ECO:0007669"/>
    <property type="project" value="UniProtKB-UniPathway"/>
</dbReference>
<dbReference type="EMBL" id="RYFI01000012">
    <property type="protein sequence ID" value="RXF72788.1"/>
    <property type="molecule type" value="Genomic_DNA"/>
</dbReference>
<dbReference type="PANTHER" id="PTHR45266:SF3">
    <property type="entry name" value="OXALOACETATE DECARBOXYLASE ALPHA CHAIN"/>
    <property type="match status" value="1"/>
</dbReference>
<dbReference type="Proteomes" id="UP000289708">
    <property type="component" value="Unassembled WGS sequence"/>
</dbReference>
<accession>A0A4Q0MH31</accession>
<dbReference type="InterPro" id="IPR001249">
    <property type="entry name" value="AcCoA_biotinCC"/>
</dbReference>
<dbReference type="NCBIfam" id="TIGR00531">
    <property type="entry name" value="BCCP"/>
    <property type="match status" value="1"/>
</dbReference>
<keyword evidence="4 9" id="KW-0444">Lipid biosynthesis</keyword>
<evidence type="ECO:0000259" key="11">
    <source>
        <dbReference type="PROSITE" id="PS50968"/>
    </source>
</evidence>
<keyword evidence="5 9" id="KW-0276">Fatty acid metabolism</keyword>
<dbReference type="AlphaFoldDB" id="A0A4Q0MH31"/>
<dbReference type="GO" id="GO:0009317">
    <property type="term" value="C:acetyl-CoA carboxylase complex"/>
    <property type="evidence" value="ECO:0007669"/>
    <property type="project" value="InterPro"/>
</dbReference>
<dbReference type="SUPFAM" id="SSF51230">
    <property type="entry name" value="Single hybrid motif"/>
    <property type="match status" value="1"/>
</dbReference>
<dbReference type="PROSITE" id="PS50968">
    <property type="entry name" value="BIOTINYL_LIPOYL"/>
    <property type="match status" value="1"/>
</dbReference>
<dbReference type="RefSeq" id="WP_128777949.1">
    <property type="nucleotide sequence ID" value="NZ_RYFI01000012.1"/>
</dbReference>
<dbReference type="UniPathway" id="UPA00094"/>
<feature type="region of interest" description="Disordered" evidence="10">
    <location>
        <begin position="43"/>
        <end position="81"/>
    </location>
</feature>
<evidence type="ECO:0000256" key="10">
    <source>
        <dbReference type="SAM" id="MobiDB-lite"/>
    </source>
</evidence>
<dbReference type="Gene3D" id="2.40.50.100">
    <property type="match status" value="1"/>
</dbReference>
<feature type="domain" description="Lipoyl-binding" evidence="11">
    <location>
        <begin position="82"/>
        <end position="158"/>
    </location>
</feature>
<keyword evidence="13" id="KW-1185">Reference proteome</keyword>
<evidence type="ECO:0000256" key="2">
    <source>
        <dbReference type="ARBA" id="ARBA00005194"/>
    </source>
</evidence>
<dbReference type="PROSITE" id="PS00188">
    <property type="entry name" value="BIOTIN"/>
    <property type="match status" value="1"/>
</dbReference>
<dbReference type="InterPro" id="IPR000089">
    <property type="entry name" value="Biotin_lipoyl"/>
</dbReference>
<organism evidence="12 13">
    <name type="scientific">Hansschlegelia zhihuaiae</name>
    <dbReference type="NCBI Taxonomy" id="405005"/>
    <lineage>
        <taxon>Bacteria</taxon>
        <taxon>Pseudomonadati</taxon>
        <taxon>Pseudomonadota</taxon>
        <taxon>Alphaproteobacteria</taxon>
        <taxon>Hyphomicrobiales</taxon>
        <taxon>Methylopilaceae</taxon>
        <taxon>Hansschlegelia</taxon>
    </lineage>
</organism>
<dbReference type="InterPro" id="IPR001882">
    <property type="entry name" value="Biotin_BS"/>
</dbReference>
<evidence type="ECO:0000256" key="7">
    <source>
        <dbReference type="ARBA" id="ARBA00023160"/>
    </source>
</evidence>
<evidence type="ECO:0000256" key="1">
    <source>
        <dbReference type="ARBA" id="ARBA00003761"/>
    </source>
</evidence>
<evidence type="ECO:0000256" key="4">
    <source>
        <dbReference type="ARBA" id="ARBA00022516"/>
    </source>
</evidence>
<keyword evidence="8 9" id="KW-0092">Biotin</keyword>
<evidence type="ECO:0000256" key="9">
    <source>
        <dbReference type="RuleBase" id="RU364072"/>
    </source>
</evidence>
<sequence>MSLRYDQVAELIKIIDASACDDFVLETAELKLSLRRRGAGDAALSARPAEPARQAAVAQAPASGEPSPAAPPGAPAAAGGAGREMRAPMVGTFYRAPSPEAPPFVDLGDRVTVGQPLCVIEVMKLFTTLHAEVAGTIAEIGAANGELVEYGAVLFVIEPEGA</sequence>
<dbReference type="PANTHER" id="PTHR45266">
    <property type="entry name" value="OXALOACETATE DECARBOXYLASE ALPHA CHAIN"/>
    <property type="match status" value="1"/>
</dbReference>
<dbReference type="Pfam" id="PF00364">
    <property type="entry name" value="Biotin_lipoyl"/>
    <property type="match status" value="1"/>
</dbReference>